<feature type="region of interest" description="Disordered" evidence="1">
    <location>
        <begin position="316"/>
        <end position="347"/>
    </location>
</feature>
<gene>
    <name evidence="3" type="ORF">ONB1V03_LOCUS18795</name>
</gene>
<feature type="compositionally biased region" description="Polar residues" evidence="1">
    <location>
        <begin position="316"/>
        <end position="332"/>
    </location>
</feature>
<dbReference type="Pfam" id="PF01039">
    <property type="entry name" value="Carboxyl_trans"/>
    <property type="match status" value="1"/>
</dbReference>
<dbReference type="InterPro" id="IPR029045">
    <property type="entry name" value="ClpP/crotonase-like_dom_sf"/>
</dbReference>
<dbReference type="EMBL" id="CAJPVJ010026865">
    <property type="protein sequence ID" value="CAG2179371.1"/>
    <property type="molecule type" value="Genomic_DNA"/>
</dbReference>
<dbReference type="SUPFAM" id="SSF52096">
    <property type="entry name" value="ClpP/crotonase"/>
    <property type="match status" value="1"/>
</dbReference>
<dbReference type="InterPro" id="IPR034733">
    <property type="entry name" value="AcCoA_carboxyl_beta"/>
</dbReference>
<evidence type="ECO:0000256" key="1">
    <source>
        <dbReference type="SAM" id="MobiDB-lite"/>
    </source>
</evidence>
<evidence type="ECO:0000259" key="2">
    <source>
        <dbReference type="PROSITE" id="PS50989"/>
    </source>
</evidence>
<dbReference type="EMBL" id="OC941690">
    <property type="protein sequence ID" value="CAD7662235.1"/>
    <property type="molecule type" value="Genomic_DNA"/>
</dbReference>
<dbReference type="GO" id="GO:0006633">
    <property type="term" value="P:fatty acid biosynthetic process"/>
    <property type="evidence" value="ECO:0007669"/>
    <property type="project" value="TreeGrafter"/>
</dbReference>
<evidence type="ECO:0000313" key="3">
    <source>
        <dbReference type="EMBL" id="CAD7662235.1"/>
    </source>
</evidence>
<dbReference type="PANTHER" id="PTHR45728:SF3">
    <property type="entry name" value="ACETYL-COA CARBOXYLASE"/>
    <property type="match status" value="1"/>
</dbReference>
<organism evidence="3">
    <name type="scientific">Oppiella nova</name>
    <dbReference type="NCBI Taxonomy" id="334625"/>
    <lineage>
        <taxon>Eukaryota</taxon>
        <taxon>Metazoa</taxon>
        <taxon>Ecdysozoa</taxon>
        <taxon>Arthropoda</taxon>
        <taxon>Chelicerata</taxon>
        <taxon>Arachnida</taxon>
        <taxon>Acari</taxon>
        <taxon>Acariformes</taxon>
        <taxon>Sarcoptiformes</taxon>
        <taxon>Oribatida</taxon>
        <taxon>Brachypylina</taxon>
        <taxon>Oppioidea</taxon>
        <taxon>Oppiidae</taxon>
        <taxon>Oppiella</taxon>
    </lineage>
</organism>
<feature type="domain" description="CoA carboxyltransferase C-terminal" evidence="2">
    <location>
        <begin position="1"/>
        <end position="207"/>
    </location>
</feature>
<feature type="compositionally biased region" description="Basic and acidic residues" evidence="1">
    <location>
        <begin position="333"/>
        <end position="347"/>
    </location>
</feature>
<dbReference type="PROSITE" id="PS50989">
    <property type="entry name" value="COA_CT_CTER"/>
    <property type="match status" value="1"/>
</dbReference>
<accession>A0A7R9QYR0</accession>
<dbReference type="GO" id="GO:0005739">
    <property type="term" value="C:mitochondrion"/>
    <property type="evidence" value="ECO:0007669"/>
    <property type="project" value="TreeGrafter"/>
</dbReference>
<keyword evidence="4" id="KW-1185">Reference proteome</keyword>
<dbReference type="Proteomes" id="UP000728032">
    <property type="component" value="Unassembled WGS sequence"/>
</dbReference>
<name>A0A7R9QYR0_9ACAR</name>
<sequence length="347" mass="39728">AQAIEDFAREDLPLFIFANWRGFSGGMKDMYDQVVKFGAYIVDALHEYKQPIVVYIPPFAELRGGAWAVLDATINPRHMKMFADPDGRGGVLEPEGTVEIRFRAKDLVKTMHRCDNGCKDLLKQINETNSADEKKRLERELADREASLMGMYHQVALSFADLHDTPQRMYEKGCICDVVLWHKSRLYFYWHLRRALSENRVVDEIQAIVQNKNELEAKSMIRRWFTEHCGQHNQHLWDDNRAVAEWLSTQLETTSSTVIENIRCIQRDALSRQIQGFYNDFPSATFDSLVQLIHSGMTGQQRTDLLAALVALEAQTPKSPQLTSSSADSNESVDNKSEEVVVKEDEI</sequence>
<dbReference type="AlphaFoldDB" id="A0A7R9QYR0"/>
<protein>
    <recommendedName>
        <fullName evidence="2">CoA carboxyltransferase C-terminal domain-containing protein</fullName>
    </recommendedName>
</protein>
<feature type="non-terminal residue" evidence="3">
    <location>
        <position position="1"/>
    </location>
</feature>
<dbReference type="Gene3D" id="3.90.226.10">
    <property type="entry name" value="2-enoyl-CoA Hydratase, Chain A, domain 1"/>
    <property type="match status" value="1"/>
</dbReference>
<dbReference type="InterPro" id="IPR011763">
    <property type="entry name" value="COA_CT_C"/>
</dbReference>
<dbReference type="PANTHER" id="PTHR45728">
    <property type="entry name" value="ACETYL-COA CARBOXYLASE, ISOFORM A"/>
    <property type="match status" value="1"/>
</dbReference>
<proteinExistence type="predicted"/>
<dbReference type="InterPro" id="IPR049076">
    <property type="entry name" value="ACCA"/>
</dbReference>
<evidence type="ECO:0000313" key="4">
    <source>
        <dbReference type="Proteomes" id="UP000728032"/>
    </source>
</evidence>
<dbReference type="OrthoDB" id="10029892at2759"/>
<dbReference type="GO" id="GO:0003989">
    <property type="term" value="F:acetyl-CoA carboxylase activity"/>
    <property type="evidence" value="ECO:0007669"/>
    <property type="project" value="InterPro"/>
</dbReference>
<reference evidence="3" key="1">
    <citation type="submission" date="2020-11" db="EMBL/GenBank/DDBJ databases">
        <authorList>
            <person name="Tran Van P."/>
        </authorList>
    </citation>
    <scope>NUCLEOTIDE SEQUENCE</scope>
</reference>